<dbReference type="EMBL" id="BMUU01000007">
    <property type="protein sequence ID" value="GGY45385.1"/>
    <property type="molecule type" value="Genomic_DNA"/>
</dbReference>
<gene>
    <name evidence="6" type="ORF">GCM10010326_44310</name>
</gene>
<dbReference type="InterPro" id="IPR052700">
    <property type="entry name" value="Carb_kinase_PfkB-like"/>
</dbReference>
<reference evidence="7" key="1">
    <citation type="journal article" date="2019" name="Int. J. Syst. Evol. Microbiol.">
        <title>The Global Catalogue of Microorganisms (GCM) 10K type strain sequencing project: providing services to taxonomists for standard genome sequencing and annotation.</title>
        <authorList>
            <consortium name="The Broad Institute Genomics Platform"/>
            <consortium name="The Broad Institute Genome Sequencing Center for Infectious Disease"/>
            <person name="Wu L."/>
            <person name="Ma J."/>
        </authorList>
    </citation>
    <scope>NUCLEOTIDE SEQUENCE [LARGE SCALE GENOMIC DNA]</scope>
    <source>
        <strain evidence="7">JCM 4594</strain>
    </source>
</reference>
<evidence type="ECO:0000256" key="2">
    <source>
        <dbReference type="ARBA" id="ARBA00022679"/>
    </source>
</evidence>
<protein>
    <submittedName>
        <fullName evidence="6">Sugar kinase</fullName>
    </submittedName>
</protein>
<evidence type="ECO:0000259" key="5">
    <source>
        <dbReference type="Pfam" id="PF00294"/>
    </source>
</evidence>
<keyword evidence="7" id="KW-1185">Reference proteome</keyword>
<evidence type="ECO:0000313" key="7">
    <source>
        <dbReference type="Proteomes" id="UP000600946"/>
    </source>
</evidence>
<dbReference type="InterPro" id="IPR011611">
    <property type="entry name" value="PfkB_dom"/>
</dbReference>
<dbReference type="InterPro" id="IPR002173">
    <property type="entry name" value="Carboh/pur_kinase_PfkB_CS"/>
</dbReference>
<dbReference type="Gene3D" id="3.40.1190.20">
    <property type="match status" value="1"/>
</dbReference>
<dbReference type="GO" id="GO:0016301">
    <property type="term" value="F:kinase activity"/>
    <property type="evidence" value="ECO:0007669"/>
    <property type="project" value="UniProtKB-KW"/>
</dbReference>
<dbReference type="PANTHER" id="PTHR43320">
    <property type="entry name" value="SUGAR KINASE"/>
    <property type="match status" value="1"/>
</dbReference>
<organism evidence="6 7">
    <name type="scientific">Streptomyces xanthochromogenes</name>
    <dbReference type="NCBI Taxonomy" id="67384"/>
    <lineage>
        <taxon>Bacteria</taxon>
        <taxon>Bacillati</taxon>
        <taxon>Actinomycetota</taxon>
        <taxon>Actinomycetes</taxon>
        <taxon>Kitasatosporales</taxon>
        <taxon>Streptomycetaceae</taxon>
        <taxon>Streptomyces</taxon>
    </lineage>
</organism>
<dbReference type="PRINTS" id="PR00990">
    <property type="entry name" value="RIBOKINASE"/>
</dbReference>
<accession>A0ABQ3AEM2</accession>
<dbReference type="Proteomes" id="UP000600946">
    <property type="component" value="Unassembled WGS sequence"/>
</dbReference>
<dbReference type="InterPro" id="IPR002139">
    <property type="entry name" value="Ribo/fructo_kinase"/>
</dbReference>
<dbReference type="PANTHER" id="PTHR43320:SF3">
    <property type="entry name" value="CARBOHYDRATE KINASE PFKB DOMAIN-CONTAINING PROTEIN"/>
    <property type="match status" value="1"/>
</dbReference>
<sequence>MSGAGGAADGAGGAMGGAGAPAGGLLVVGDVVTDVVARHRGPLAPATDTPADIRTVPGGAGANAACWAASSGCPDVRLLARVGRDATAWHDRRLRGSGVRPLLIPDADATAATVISLVDTATAERTFLTDSGAVHRMSPADWSPALLDGIAHLHLSGYLLFAEPCRQLALMARESARAAGVTVSLDPASTGFIGALGIETFLALTEEIDVLLPNAAEASFLTGLPEPADAAAKLSRRFPLVAVTLGAAGALVAAGGEVVARVAAPQARAVDSTGAGDAFTGGFLAARLRGASPAEAAEAGCRAGALAVGVVGGRPGAG</sequence>
<evidence type="ECO:0000256" key="4">
    <source>
        <dbReference type="RuleBase" id="RU003704"/>
    </source>
</evidence>
<keyword evidence="2 4" id="KW-0808">Transferase</keyword>
<evidence type="ECO:0000313" key="6">
    <source>
        <dbReference type="EMBL" id="GGY45385.1"/>
    </source>
</evidence>
<dbReference type="PROSITE" id="PS00584">
    <property type="entry name" value="PFKB_KINASES_2"/>
    <property type="match status" value="1"/>
</dbReference>
<dbReference type="SUPFAM" id="SSF53613">
    <property type="entry name" value="Ribokinase-like"/>
    <property type="match status" value="1"/>
</dbReference>
<dbReference type="InterPro" id="IPR029056">
    <property type="entry name" value="Ribokinase-like"/>
</dbReference>
<feature type="domain" description="Carbohydrate kinase PfkB" evidence="5">
    <location>
        <begin position="25"/>
        <end position="314"/>
    </location>
</feature>
<comment type="caution">
    <text evidence="6">The sequence shown here is derived from an EMBL/GenBank/DDBJ whole genome shotgun (WGS) entry which is preliminary data.</text>
</comment>
<proteinExistence type="inferred from homology"/>
<name>A0ABQ3AEM2_9ACTN</name>
<dbReference type="Pfam" id="PF00294">
    <property type="entry name" value="PfkB"/>
    <property type="match status" value="1"/>
</dbReference>
<keyword evidence="3 4" id="KW-0418">Kinase</keyword>
<comment type="similarity">
    <text evidence="1 4">Belongs to the carbohydrate kinase PfkB family.</text>
</comment>
<evidence type="ECO:0000256" key="1">
    <source>
        <dbReference type="ARBA" id="ARBA00010688"/>
    </source>
</evidence>
<evidence type="ECO:0000256" key="3">
    <source>
        <dbReference type="ARBA" id="ARBA00022777"/>
    </source>
</evidence>